<evidence type="ECO:0000313" key="2">
    <source>
        <dbReference type="EMBL" id="MBG9386435.1"/>
    </source>
</evidence>
<keyword evidence="3" id="KW-1185">Reference proteome</keyword>
<dbReference type="CDD" id="cd13578">
    <property type="entry name" value="PBP2_Bug27"/>
    <property type="match status" value="1"/>
</dbReference>
<protein>
    <submittedName>
        <fullName evidence="2">Tripartite tricarboxylate transporter substrate binding protein</fullName>
    </submittedName>
</protein>
<evidence type="ECO:0000313" key="3">
    <source>
        <dbReference type="Proteomes" id="UP000651050"/>
    </source>
</evidence>
<sequence length="333" mass="35195">MTTRHDQARADAALGRRECLAFLAACGLAGPAAAQSSFPDQPIRLVIPFPSGGILDVMARMLGRRLATALGQPVIVDNKPGAGGNIGTEFVVRSKPDGSNLVISGASLVSTVLLQPNLSFNPMKDLAPVAMLATTPGSIVAYPGAPFKTIQEMVAYAKANPGKLSFATAGNGSLGHMLGAWLNAVAGIDLLHVPYRGGAAASIDVIAGRVPLWFDVAANREMTLAGKVRALAVTSKQRTPVLPNVPTLIESGYNVDGYTWWALMAPAETPRTIVDRISSEMAKIIAAPAAREELVRLGVDPEYRPPAELTAFMRTEYDKWGKVIRDAGIKSNE</sequence>
<proteinExistence type="inferred from homology"/>
<comment type="similarity">
    <text evidence="1">Belongs to the UPF0065 (bug) family.</text>
</comment>
<organism evidence="2 3">
    <name type="scientific">Caenimonas aquaedulcis</name>
    <dbReference type="NCBI Taxonomy" id="2793270"/>
    <lineage>
        <taxon>Bacteria</taxon>
        <taxon>Pseudomonadati</taxon>
        <taxon>Pseudomonadota</taxon>
        <taxon>Betaproteobacteria</taxon>
        <taxon>Burkholderiales</taxon>
        <taxon>Comamonadaceae</taxon>
        <taxon>Caenimonas</taxon>
    </lineage>
</organism>
<dbReference type="PANTHER" id="PTHR42928:SF5">
    <property type="entry name" value="BLR1237 PROTEIN"/>
    <property type="match status" value="1"/>
</dbReference>
<name>A0A931MFE7_9BURK</name>
<dbReference type="Proteomes" id="UP000651050">
    <property type="component" value="Unassembled WGS sequence"/>
</dbReference>
<dbReference type="InterPro" id="IPR005064">
    <property type="entry name" value="BUG"/>
</dbReference>
<gene>
    <name evidence="2" type="ORF">I5803_00230</name>
</gene>
<dbReference type="PANTHER" id="PTHR42928">
    <property type="entry name" value="TRICARBOXYLATE-BINDING PROTEIN"/>
    <property type="match status" value="1"/>
</dbReference>
<reference evidence="2" key="1">
    <citation type="submission" date="2020-11" db="EMBL/GenBank/DDBJ databases">
        <title>Bacterial whole genome sequence for Caenimonas sp. DR4.4.</title>
        <authorList>
            <person name="Le V."/>
            <person name="Ko S.-R."/>
            <person name="Ahn C.-Y."/>
            <person name="Oh H.-M."/>
        </authorList>
    </citation>
    <scope>NUCLEOTIDE SEQUENCE</scope>
    <source>
        <strain evidence="2">DR4.4</strain>
    </source>
</reference>
<dbReference type="InterPro" id="IPR042100">
    <property type="entry name" value="Bug_dom1"/>
</dbReference>
<dbReference type="AlphaFoldDB" id="A0A931MFE7"/>
<dbReference type="PIRSF" id="PIRSF017082">
    <property type="entry name" value="YflP"/>
    <property type="match status" value="1"/>
</dbReference>
<evidence type="ECO:0000256" key="1">
    <source>
        <dbReference type="ARBA" id="ARBA00006987"/>
    </source>
</evidence>
<accession>A0A931MFE7</accession>
<dbReference type="SUPFAM" id="SSF53850">
    <property type="entry name" value="Periplasmic binding protein-like II"/>
    <property type="match status" value="1"/>
</dbReference>
<dbReference type="Pfam" id="PF03401">
    <property type="entry name" value="TctC"/>
    <property type="match status" value="1"/>
</dbReference>
<dbReference type="Gene3D" id="3.40.190.10">
    <property type="entry name" value="Periplasmic binding protein-like II"/>
    <property type="match status" value="1"/>
</dbReference>
<dbReference type="EMBL" id="JADWYS010000001">
    <property type="protein sequence ID" value="MBG9386435.1"/>
    <property type="molecule type" value="Genomic_DNA"/>
</dbReference>
<dbReference type="RefSeq" id="WP_196984423.1">
    <property type="nucleotide sequence ID" value="NZ_JADWYS010000001.1"/>
</dbReference>
<comment type="caution">
    <text evidence="2">The sequence shown here is derived from an EMBL/GenBank/DDBJ whole genome shotgun (WGS) entry which is preliminary data.</text>
</comment>
<dbReference type="Gene3D" id="3.40.190.150">
    <property type="entry name" value="Bordetella uptake gene, domain 1"/>
    <property type="match status" value="1"/>
</dbReference>